<dbReference type="CDD" id="cd00757">
    <property type="entry name" value="ThiF_MoeB_HesA_family"/>
    <property type="match status" value="1"/>
</dbReference>
<dbReference type="GO" id="GO:0005737">
    <property type="term" value="C:cytoplasm"/>
    <property type="evidence" value="ECO:0007669"/>
    <property type="project" value="TreeGrafter"/>
</dbReference>
<dbReference type="Gene3D" id="3.40.250.10">
    <property type="entry name" value="Rhodanese-like domain"/>
    <property type="match status" value="1"/>
</dbReference>
<dbReference type="SUPFAM" id="SSF69572">
    <property type="entry name" value="Activating enzymes of the ubiquitin-like proteins"/>
    <property type="match status" value="1"/>
</dbReference>
<dbReference type="InterPro" id="IPR036873">
    <property type="entry name" value="Rhodanese-like_dom_sf"/>
</dbReference>
<dbReference type="InterPro" id="IPR001763">
    <property type="entry name" value="Rhodanese-like_dom"/>
</dbReference>
<dbReference type="Pfam" id="PF00581">
    <property type="entry name" value="Rhodanese"/>
    <property type="match status" value="1"/>
</dbReference>
<dbReference type="AlphaFoldDB" id="A0AAD7UF68"/>
<dbReference type="EMBL" id="JAQMWT010000334">
    <property type="protein sequence ID" value="KAJ8604332.1"/>
    <property type="molecule type" value="Genomic_DNA"/>
</dbReference>
<comment type="caution">
    <text evidence="2">The sequence shown here is derived from an EMBL/GenBank/DDBJ whole genome shotgun (WGS) entry which is preliminary data.</text>
</comment>
<feature type="domain" description="Rhodanese" evidence="1">
    <location>
        <begin position="291"/>
        <end position="390"/>
    </location>
</feature>
<gene>
    <name evidence="2" type="ORF">CTAYLR_002504</name>
</gene>
<dbReference type="GO" id="GO:0016779">
    <property type="term" value="F:nucleotidyltransferase activity"/>
    <property type="evidence" value="ECO:0007669"/>
    <property type="project" value="TreeGrafter"/>
</dbReference>
<evidence type="ECO:0000313" key="2">
    <source>
        <dbReference type="EMBL" id="KAJ8604332.1"/>
    </source>
</evidence>
<accession>A0AAD7UF68</accession>
<protein>
    <recommendedName>
        <fullName evidence="1">Rhodanese domain-containing protein</fullName>
    </recommendedName>
</protein>
<evidence type="ECO:0000259" key="1">
    <source>
        <dbReference type="PROSITE" id="PS50206"/>
    </source>
</evidence>
<evidence type="ECO:0000313" key="3">
    <source>
        <dbReference type="Proteomes" id="UP001230188"/>
    </source>
</evidence>
<dbReference type="SMART" id="SM00450">
    <property type="entry name" value="RHOD"/>
    <property type="match status" value="1"/>
</dbReference>
<organism evidence="2 3">
    <name type="scientific">Chrysophaeum taylorii</name>
    <dbReference type="NCBI Taxonomy" id="2483200"/>
    <lineage>
        <taxon>Eukaryota</taxon>
        <taxon>Sar</taxon>
        <taxon>Stramenopiles</taxon>
        <taxon>Ochrophyta</taxon>
        <taxon>Pelagophyceae</taxon>
        <taxon>Pelagomonadales</taxon>
        <taxon>Pelagomonadaceae</taxon>
        <taxon>Chrysophaeum</taxon>
    </lineage>
</organism>
<proteinExistence type="predicted"/>
<name>A0AAD7UF68_9STRA</name>
<dbReference type="InterPro" id="IPR035985">
    <property type="entry name" value="Ubiquitin-activating_enz"/>
</dbReference>
<dbReference type="GO" id="GO:0004792">
    <property type="term" value="F:thiosulfate-cyanide sulfurtransferase activity"/>
    <property type="evidence" value="ECO:0007669"/>
    <property type="project" value="TreeGrafter"/>
</dbReference>
<dbReference type="Proteomes" id="UP001230188">
    <property type="component" value="Unassembled WGS sequence"/>
</dbReference>
<dbReference type="PANTHER" id="PTHR10953">
    <property type="entry name" value="UBIQUITIN-ACTIVATING ENZYME E1"/>
    <property type="match status" value="1"/>
</dbReference>
<dbReference type="InterPro" id="IPR045886">
    <property type="entry name" value="ThiF/MoeB/HesA"/>
</dbReference>
<sequence length="392" mass="41390">MDLERYGRQMLVTGAGGQAEVSKLRVLVVGAGGLGCSCLAYLVGAGVSAVTICDADVVEVSNLHRQPLHTEAGALAREKKVESAARALRALNPNVEIRAVSKRAGFDDATADLVKSHDVVADCSDNVGTRYLLNDLCFLAGKSLYSASALGREGSLSTYHWLSCCYRCAHPRPATIEAKRSCADRGVLGPVPGALGALQALEILTRAPDDDIAVFDGRELRRFRKPPKRPNCQLCGVAATIRSVQDSKDSCAAMGLVVVEGAGFGTIAPAPPPPLPEDAVATCADLARALSRNGAVVLDVRDPNQFSMCSLPGSVSVPIADIIATNGDAVLEKLPLDEPNKSIFVLCRRGVDSRLATSALRAHSALRERVCRHVEGGLQAWRATVDPAFPAY</sequence>
<dbReference type="Gene3D" id="3.40.50.720">
    <property type="entry name" value="NAD(P)-binding Rossmann-like Domain"/>
    <property type="match status" value="1"/>
</dbReference>
<dbReference type="PROSITE" id="PS50206">
    <property type="entry name" value="RHODANESE_3"/>
    <property type="match status" value="1"/>
</dbReference>
<reference evidence="2" key="1">
    <citation type="submission" date="2023-01" db="EMBL/GenBank/DDBJ databases">
        <title>Metagenome sequencing of chrysophaentin producing Chrysophaeum taylorii.</title>
        <authorList>
            <person name="Davison J."/>
            <person name="Bewley C."/>
        </authorList>
    </citation>
    <scope>NUCLEOTIDE SEQUENCE</scope>
    <source>
        <strain evidence="2">NIES-1699</strain>
    </source>
</reference>
<dbReference type="GO" id="GO:0042292">
    <property type="term" value="F:URM1 activating enzyme activity"/>
    <property type="evidence" value="ECO:0007669"/>
    <property type="project" value="TreeGrafter"/>
</dbReference>
<dbReference type="InterPro" id="IPR000594">
    <property type="entry name" value="ThiF_NAD_FAD-bd"/>
</dbReference>
<dbReference type="PANTHER" id="PTHR10953:SF102">
    <property type="entry name" value="ADENYLYLTRANSFERASE AND SULFURTRANSFERASE MOCS3"/>
    <property type="match status" value="1"/>
</dbReference>
<keyword evidence="3" id="KW-1185">Reference proteome</keyword>
<dbReference type="Pfam" id="PF00899">
    <property type="entry name" value="ThiF"/>
    <property type="match status" value="1"/>
</dbReference>